<dbReference type="AlphaFoldDB" id="S8DUE5"/>
<dbReference type="InParanoid" id="S8DUE5"/>
<evidence type="ECO:0000313" key="1">
    <source>
        <dbReference type="EMBL" id="EPS94853.1"/>
    </source>
</evidence>
<organism evidence="1 2">
    <name type="scientific">Fomitopsis schrenkii</name>
    <name type="common">Brown rot fungus</name>
    <dbReference type="NCBI Taxonomy" id="2126942"/>
    <lineage>
        <taxon>Eukaryota</taxon>
        <taxon>Fungi</taxon>
        <taxon>Dikarya</taxon>
        <taxon>Basidiomycota</taxon>
        <taxon>Agaricomycotina</taxon>
        <taxon>Agaricomycetes</taxon>
        <taxon>Polyporales</taxon>
        <taxon>Fomitopsis</taxon>
    </lineage>
</organism>
<dbReference type="HOGENOM" id="CLU_116812_0_0_1"/>
<gene>
    <name evidence="1" type="ORF">FOMPIDRAFT_1019789</name>
</gene>
<sequence length="203" mass="23281">MAGATASTCGPVIASLMTLMEPQPIDLPSVDPLGTKRKLHPPFAFTVTTPHREELKPYLAVAEPFLTLPRHLVPSLQVAFKPPTMRYGWRAPLDFLLEYARKNRIRRKWGRDLSDYEKMSFALSALDKKCGSGMSSHHLRLRLTLIGWSERRTLIISMYTNYDLEKASSLPSEEEVERLQKALGMQEPPAWFLDNEAWKWTPW</sequence>
<dbReference type="OrthoDB" id="2803870at2759"/>
<protein>
    <submittedName>
        <fullName evidence="1">Uncharacterized protein</fullName>
    </submittedName>
</protein>
<reference evidence="1 2" key="1">
    <citation type="journal article" date="2012" name="Science">
        <title>The Paleozoic origin of enzymatic lignin decomposition reconstructed from 31 fungal genomes.</title>
        <authorList>
            <person name="Floudas D."/>
            <person name="Binder M."/>
            <person name="Riley R."/>
            <person name="Barry K."/>
            <person name="Blanchette R.A."/>
            <person name="Henrissat B."/>
            <person name="Martinez A.T."/>
            <person name="Otillar R."/>
            <person name="Spatafora J.W."/>
            <person name="Yadav J.S."/>
            <person name="Aerts A."/>
            <person name="Benoit I."/>
            <person name="Boyd A."/>
            <person name="Carlson A."/>
            <person name="Copeland A."/>
            <person name="Coutinho P.M."/>
            <person name="de Vries R.P."/>
            <person name="Ferreira P."/>
            <person name="Findley K."/>
            <person name="Foster B."/>
            <person name="Gaskell J."/>
            <person name="Glotzer D."/>
            <person name="Gorecki P."/>
            <person name="Heitman J."/>
            <person name="Hesse C."/>
            <person name="Hori C."/>
            <person name="Igarashi K."/>
            <person name="Jurgens J.A."/>
            <person name="Kallen N."/>
            <person name="Kersten P."/>
            <person name="Kohler A."/>
            <person name="Kuees U."/>
            <person name="Kumar T.K.A."/>
            <person name="Kuo A."/>
            <person name="LaButti K."/>
            <person name="Larrondo L.F."/>
            <person name="Lindquist E."/>
            <person name="Ling A."/>
            <person name="Lombard V."/>
            <person name="Lucas S."/>
            <person name="Lundell T."/>
            <person name="Martin R."/>
            <person name="McLaughlin D.J."/>
            <person name="Morgenstern I."/>
            <person name="Morin E."/>
            <person name="Murat C."/>
            <person name="Nagy L.G."/>
            <person name="Nolan M."/>
            <person name="Ohm R.A."/>
            <person name="Patyshakuliyeva A."/>
            <person name="Rokas A."/>
            <person name="Ruiz-Duenas F.J."/>
            <person name="Sabat G."/>
            <person name="Salamov A."/>
            <person name="Samejima M."/>
            <person name="Schmutz J."/>
            <person name="Slot J.C."/>
            <person name="St John F."/>
            <person name="Stenlid J."/>
            <person name="Sun H."/>
            <person name="Sun S."/>
            <person name="Syed K."/>
            <person name="Tsang A."/>
            <person name="Wiebenga A."/>
            <person name="Young D."/>
            <person name="Pisabarro A."/>
            <person name="Eastwood D.C."/>
            <person name="Martin F."/>
            <person name="Cullen D."/>
            <person name="Grigoriev I.V."/>
            <person name="Hibbett D.S."/>
        </authorList>
    </citation>
    <scope>NUCLEOTIDE SEQUENCE</scope>
    <source>
        <strain evidence="2">FP-58527</strain>
    </source>
</reference>
<accession>S8DUE5</accession>
<evidence type="ECO:0000313" key="2">
    <source>
        <dbReference type="Proteomes" id="UP000015241"/>
    </source>
</evidence>
<name>S8DUE5_FOMSC</name>
<dbReference type="EMBL" id="KE504221">
    <property type="protein sequence ID" value="EPS94853.1"/>
    <property type="molecule type" value="Genomic_DNA"/>
</dbReference>
<dbReference type="Proteomes" id="UP000015241">
    <property type="component" value="Unassembled WGS sequence"/>
</dbReference>
<dbReference type="eggNOG" id="ENOG502R1MW">
    <property type="taxonomic scope" value="Eukaryota"/>
</dbReference>
<proteinExistence type="predicted"/>
<keyword evidence="2" id="KW-1185">Reference proteome</keyword>